<reference evidence="2 3" key="1">
    <citation type="submission" date="2018-02" db="EMBL/GenBank/DDBJ databases">
        <title>Comparative genomes isolates from brazilian mangrove.</title>
        <authorList>
            <person name="Araujo J.E."/>
            <person name="Taketani R.G."/>
            <person name="Silva M.C.P."/>
            <person name="Loureco M.V."/>
            <person name="Andreote F.D."/>
        </authorList>
    </citation>
    <scope>NUCLEOTIDE SEQUENCE [LARGE SCALE GENOMIC DNA]</scope>
    <source>
        <strain evidence="2 3">HEX-2 MGV</strain>
    </source>
</reference>
<proteinExistence type="predicted"/>
<evidence type="ECO:0000313" key="3">
    <source>
        <dbReference type="Proteomes" id="UP000240009"/>
    </source>
</evidence>
<feature type="domain" description="STAS" evidence="1">
    <location>
        <begin position="36"/>
        <end position="126"/>
    </location>
</feature>
<dbReference type="InterPro" id="IPR036513">
    <property type="entry name" value="STAS_dom_sf"/>
</dbReference>
<dbReference type="PROSITE" id="PS50801">
    <property type="entry name" value="STAS"/>
    <property type="match status" value="1"/>
</dbReference>
<sequence>MNEDAPQLVHHHIADEVLVLTPQVEQMRDTEICYSIRDGMTDYVKQVDHRRVVIDMQNVNFVSSIGILAFLNLRRAVPNTDERIIFCNLSDSLTGMFRICKLISENPNDPTPFGSVDTLESALSTA</sequence>
<dbReference type="RefSeq" id="WP_105353776.1">
    <property type="nucleotide sequence ID" value="NZ_PUIA01000037.1"/>
</dbReference>
<dbReference type="InterPro" id="IPR002645">
    <property type="entry name" value="STAS_dom"/>
</dbReference>
<dbReference type="Pfam" id="PF01740">
    <property type="entry name" value="STAS"/>
    <property type="match status" value="1"/>
</dbReference>
<dbReference type="OrthoDB" id="276246at2"/>
<evidence type="ECO:0000259" key="1">
    <source>
        <dbReference type="PROSITE" id="PS50801"/>
    </source>
</evidence>
<dbReference type="SUPFAM" id="SSF52091">
    <property type="entry name" value="SpoIIaa-like"/>
    <property type="match status" value="1"/>
</dbReference>
<name>A0A2S8FGB4_9BACT</name>
<dbReference type="CDD" id="cd07043">
    <property type="entry name" value="STAS_anti-anti-sigma_factors"/>
    <property type="match status" value="1"/>
</dbReference>
<evidence type="ECO:0000313" key="2">
    <source>
        <dbReference type="EMBL" id="PQO31196.1"/>
    </source>
</evidence>
<comment type="caution">
    <text evidence="2">The sequence shown here is derived from an EMBL/GenBank/DDBJ whole genome shotgun (WGS) entry which is preliminary data.</text>
</comment>
<organism evidence="2 3">
    <name type="scientific">Blastopirellula marina</name>
    <dbReference type="NCBI Taxonomy" id="124"/>
    <lineage>
        <taxon>Bacteria</taxon>
        <taxon>Pseudomonadati</taxon>
        <taxon>Planctomycetota</taxon>
        <taxon>Planctomycetia</taxon>
        <taxon>Pirellulales</taxon>
        <taxon>Pirellulaceae</taxon>
        <taxon>Blastopirellula</taxon>
    </lineage>
</organism>
<dbReference type="Gene3D" id="3.30.750.24">
    <property type="entry name" value="STAS domain"/>
    <property type="match status" value="1"/>
</dbReference>
<dbReference type="EMBL" id="PUIA01000037">
    <property type="protein sequence ID" value="PQO31196.1"/>
    <property type="molecule type" value="Genomic_DNA"/>
</dbReference>
<dbReference type="Proteomes" id="UP000240009">
    <property type="component" value="Unassembled WGS sequence"/>
</dbReference>
<protein>
    <recommendedName>
        <fullName evidence="1">STAS domain-containing protein</fullName>
    </recommendedName>
</protein>
<accession>A0A2S8FGB4</accession>
<gene>
    <name evidence="2" type="ORF">C5Y96_12675</name>
</gene>
<dbReference type="AlphaFoldDB" id="A0A2S8FGB4"/>